<protein>
    <submittedName>
        <fullName evidence="1">Uncharacterized protein DUF1292</fullName>
    </submittedName>
</protein>
<accession>A0A397RZQ1</accession>
<evidence type="ECO:0000313" key="2">
    <source>
        <dbReference type="Proteomes" id="UP000266506"/>
    </source>
</evidence>
<sequence length="83" mass="9709">MSKEDIITFKGENGKEMSFELIAELSYLDYDYVILRPLKKYDDLDEDQAIVFRVESDGKTNSYVIEENDEIIDAIDEIYNSEL</sequence>
<name>A0A397RZQ1_9MOLU</name>
<dbReference type="Proteomes" id="UP000266506">
    <property type="component" value="Unassembled WGS sequence"/>
</dbReference>
<dbReference type="Pfam" id="PF06949">
    <property type="entry name" value="DUF1292"/>
    <property type="match status" value="1"/>
</dbReference>
<keyword evidence="2" id="KW-1185">Reference proteome</keyword>
<dbReference type="EMBL" id="QXEV01000010">
    <property type="protein sequence ID" value="RIA75831.1"/>
    <property type="molecule type" value="Genomic_DNA"/>
</dbReference>
<evidence type="ECO:0000313" key="1">
    <source>
        <dbReference type="EMBL" id="RIA75831.1"/>
    </source>
</evidence>
<reference evidence="1 2" key="1">
    <citation type="submission" date="2018-08" db="EMBL/GenBank/DDBJ databases">
        <title>Genomic Encyclopedia of Archaeal and Bacterial Type Strains, Phase II (KMG-II): from individual species to whole genera.</title>
        <authorList>
            <person name="Goeker M."/>
        </authorList>
    </citation>
    <scope>NUCLEOTIDE SEQUENCE [LARGE SCALE GENOMIC DNA]</scope>
    <source>
        <strain evidence="1 2">ATCC 27112</strain>
    </source>
</reference>
<dbReference type="InterPro" id="IPR009711">
    <property type="entry name" value="UPF0473"/>
</dbReference>
<organism evidence="1 2">
    <name type="scientific">Anaeroplasma bactoclasticum</name>
    <dbReference type="NCBI Taxonomy" id="2088"/>
    <lineage>
        <taxon>Bacteria</taxon>
        <taxon>Bacillati</taxon>
        <taxon>Mycoplasmatota</taxon>
        <taxon>Mollicutes</taxon>
        <taxon>Anaeroplasmatales</taxon>
        <taxon>Anaeroplasmataceae</taxon>
        <taxon>Anaeroplasma</taxon>
    </lineage>
</organism>
<gene>
    <name evidence="1" type="ORF">EI71_01130</name>
</gene>
<dbReference type="AlphaFoldDB" id="A0A397RZQ1"/>
<dbReference type="RefSeq" id="WP_119016271.1">
    <property type="nucleotide sequence ID" value="NZ_QXEV01000010.1"/>
</dbReference>
<comment type="caution">
    <text evidence="1">The sequence shown here is derived from an EMBL/GenBank/DDBJ whole genome shotgun (WGS) entry which is preliminary data.</text>
</comment>
<dbReference type="InParanoid" id="A0A397RZQ1"/>
<proteinExistence type="predicted"/>